<dbReference type="EMBL" id="CP002394">
    <property type="protein sequence ID" value="ADU31254.1"/>
    <property type="molecule type" value="Genomic_DNA"/>
</dbReference>
<dbReference type="Gene3D" id="3.40.190.10">
    <property type="entry name" value="Periplasmic binding protein-like II"/>
    <property type="match status" value="2"/>
</dbReference>
<dbReference type="Pfam" id="PF12974">
    <property type="entry name" value="Phosphonate-bd"/>
    <property type="match status" value="1"/>
</dbReference>
<dbReference type="PROSITE" id="PS51257">
    <property type="entry name" value="PROKAR_LIPOPROTEIN"/>
    <property type="match status" value="1"/>
</dbReference>
<dbReference type="eggNOG" id="COG3221">
    <property type="taxonomic scope" value="Bacteria"/>
</dbReference>
<evidence type="ECO:0000256" key="5">
    <source>
        <dbReference type="SAM" id="SignalP"/>
    </source>
</evidence>
<dbReference type="KEGG" id="bco:Bcell_3004"/>
<organism evidence="7 8">
    <name type="scientific">Evansella cellulosilytica (strain ATCC 21833 / DSM 2522 / FERM P-1141 / JCM 9156 / N-4)</name>
    <name type="common">Bacillus cellulosilyticus</name>
    <dbReference type="NCBI Taxonomy" id="649639"/>
    <lineage>
        <taxon>Bacteria</taxon>
        <taxon>Bacillati</taxon>
        <taxon>Bacillota</taxon>
        <taxon>Bacilli</taxon>
        <taxon>Bacillales</taxon>
        <taxon>Bacillaceae</taxon>
        <taxon>Evansella</taxon>
    </lineage>
</organism>
<dbReference type="AlphaFoldDB" id="E6TYR9"/>
<feature type="domain" description="Solute-binding protein family 3/N-terminal" evidence="6">
    <location>
        <begin position="25"/>
        <end position="264"/>
    </location>
</feature>
<name>E6TYR9_EVAC2</name>
<keyword evidence="8" id="KW-1185">Reference proteome</keyword>
<reference evidence="7 8" key="1">
    <citation type="submission" date="2010-12" db="EMBL/GenBank/DDBJ databases">
        <title>Complete sequence of Bacillus cellulosilyticus DSM 2522.</title>
        <authorList>
            <consortium name="US DOE Joint Genome Institute"/>
            <person name="Lucas S."/>
            <person name="Copeland A."/>
            <person name="Lapidus A."/>
            <person name="Cheng J.-F."/>
            <person name="Bruce D."/>
            <person name="Goodwin L."/>
            <person name="Pitluck S."/>
            <person name="Chertkov O."/>
            <person name="Detter J.C."/>
            <person name="Han C."/>
            <person name="Tapia R."/>
            <person name="Land M."/>
            <person name="Hauser L."/>
            <person name="Jeffries C."/>
            <person name="Kyrpides N."/>
            <person name="Ivanova N."/>
            <person name="Mikhailova N."/>
            <person name="Brumm P."/>
            <person name="Mead D."/>
            <person name="Woyke T."/>
        </authorList>
    </citation>
    <scope>NUCLEOTIDE SEQUENCE [LARGE SCALE GENOMIC DNA]</scope>
    <source>
        <strain evidence="8">ATCC 21833 / DSM 2522 / FERM P-1141 / JCM 9156 / N-4</strain>
    </source>
</reference>
<evidence type="ECO:0000256" key="2">
    <source>
        <dbReference type="ARBA" id="ARBA00022729"/>
    </source>
</evidence>
<dbReference type="GO" id="GO:0043190">
    <property type="term" value="C:ATP-binding cassette (ABC) transporter complex"/>
    <property type="evidence" value="ECO:0007669"/>
    <property type="project" value="InterPro"/>
</dbReference>
<dbReference type="GO" id="GO:0055085">
    <property type="term" value="P:transmembrane transport"/>
    <property type="evidence" value="ECO:0007669"/>
    <property type="project" value="InterPro"/>
</dbReference>
<protein>
    <submittedName>
        <fullName evidence="7">Phosphonate ABC transporter, periplasmic phosphonate-binding protein</fullName>
    </submittedName>
</protein>
<feature type="chain" id="PRO_5003212463" evidence="5">
    <location>
        <begin position="19"/>
        <end position="289"/>
    </location>
</feature>
<gene>
    <name evidence="7" type="ordered locus">Bcell_3004</name>
</gene>
<dbReference type="PANTHER" id="PTHR35841">
    <property type="entry name" value="PHOSPHONATES-BINDING PERIPLASMIC PROTEIN"/>
    <property type="match status" value="1"/>
</dbReference>
<keyword evidence="4" id="KW-0449">Lipoprotein</keyword>
<dbReference type="STRING" id="649639.Bcell_3004"/>
<evidence type="ECO:0000256" key="1">
    <source>
        <dbReference type="ARBA" id="ARBA00007162"/>
    </source>
</evidence>
<dbReference type="SUPFAM" id="SSF53850">
    <property type="entry name" value="Periplasmic binding protein-like II"/>
    <property type="match status" value="1"/>
</dbReference>
<dbReference type="HOGENOM" id="CLU_051472_6_4_9"/>
<proteinExistence type="inferred from homology"/>
<feature type="signal peptide" evidence="5">
    <location>
        <begin position="1"/>
        <end position="18"/>
    </location>
</feature>
<evidence type="ECO:0000313" key="7">
    <source>
        <dbReference type="EMBL" id="ADU31254.1"/>
    </source>
</evidence>
<evidence type="ECO:0000313" key="8">
    <source>
        <dbReference type="Proteomes" id="UP000001401"/>
    </source>
</evidence>
<evidence type="ECO:0000259" key="6">
    <source>
        <dbReference type="SMART" id="SM00062"/>
    </source>
</evidence>
<evidence type="ECO:0000256" key="4">
    <source>
        <dbReference type="ARBA" id="ARBA00023288"/>
    </source>
</evidence>
<dbReference type="Proteomes" id="UP000001401">
    <property type="component" value="Chromosome"/>
</dbReference>
<evidence type="ECO:0000256" key="3">
    <source>
        <dbReference type="ARBA" id="ARBA00023139"/>
    </source>
</evidence>
<keyword evidence="2 5" id="KW-0732">Signal</keyword>
<comment type="similarity">
    <text evidence="1">Belongs to the phosphate/phosphite/phosphonate binding protein family.</text>
</comment>
<dbReference type="CDD" id="cd01071">
    <property type="entry name" value="PBP2_PhnD_like"/>
    <property type="match status" value="1"/>
</dbReference>
<dbReference type="OrthoDB" id="9776786at2"/>
<sequence length="289" mass="31487" precursor="true">MKKLFSALLLSLATLSLAACGDEEEIIMGFVPSQDSANIADTVEPLAERLSEELGVKVTGQVMTNYSALVEAMGNDQVDIGFLPPFGYALATDRYDNVEVVLASVRHGSTTYQAQYVVRADSGIETFADLEGKAWAFPDLSSASGYLFPAAQLMNELGVEDVDSWVSDMIQAGSHDNALMEVLEGGADFATTFDDARDSIAGDYPEVYDELVILGYTDDIPNDTISVNTNTLSSELIEQLVAVFMSFNDDEEMITIMDEVYNWTGIAEAQDSTYDVVRMTYESLGIEVE</sequence>
<dbReference type="SMART" id="SM00062">
    <property type="entry name" value="PBPb"/>
    <property type="match status" value="1"/>
</dbReference>
<dbReference type="InterPro" id="IPR001638">
    <property type="entry name" value="Solute-binding_3/MltF_N"/>
</dbReference>
<accession>E6TYR9</accession>
<dbReference type="RefSeq" id="WP_013489585.1">
    <property type="nucleotide sequence ID" value="NC_014829.1"/>
</dbReference>
<dbReference type="InterPro" id="IPR005770">
    <property type="entry name" value="PhnD"/>
</dbReference>
<keyword evidence="3" id="KW-0564">Palmitate</keyword>
<dbReference type="PANTHER" id="PTHR35841:SF1">
    <property type="entry name" value="PHOSPHONATES-BINDING PERIPLASMIC PROTEIN"/>
    <property type="match status" value="1"/>
</dbReference>
<dbReference type="NCBIfam" id="TIGR01098">
    <property type="entry name" value="3A0109s03R"/>
    <property type="match status" value="1"/>
</dbReference>